<dbReference type="AlphaFoldDB" id="A0A0R1RBM6"/>
<feature type="transmembrane region" description="Helical" evidence="1">
    <location>
        <begin position="53"/>
        <end position="73"/>
    </location>
</feature>
<proteinExistence type="predicted"/>
<dbReference type="RefSeq" id="WP_017260841.1">
    <property type="nucleotide sequence ID" value="NZ_AUAW01000009.1"/>
</dbReference>
<dbReference type="STRING" id="1114972.FD35_GL002648"/>
<dbReference type="OrthoDB" id="10012311at2"/>
<reference evidence="2 3" key="1">
    <citation type="journal article" date="2015" name="Genome Announc.">
        <title>Expanding the biotechnology potential of lactobacilli through comparative genomics of 213 strains and associated genera.</title>
        <authorList>
            <person name="Sun Z."/>
            <person name="Harris H.M."/>
            <person name="McCann A."/>
            <person name="Guo C."/>
            <person name="Argimon S."/>
            <person name="Zhang W."/>
            <person name="Yang X."/>
            <person name="Jeffery I.B."/>
            <person name="Cooney J.C."/>
            <person name="Kagawa T.F."/>
            <person name="Liu W."/>
            <person name="Song Y."/>
            <person name="Salvetti E."/>
            <person name="Wrobel A."/>
            <person name="Rasinkangas P."/>
            <person name="Parkhill J."/>
            <person name="Rea M.C."/>
            <person name="O'Sullivan O."/>
            <person name="Ritari J."/>
            <person name="Douillard F.P."/>
            <person name="Paul Ross R."/>
            <person name="Yang R."/>
            <person name="Briner A.E."/>
            <person name="Felis G.E."/>
            <person name="de Vos W.M."/>
            <person name="Barrangou R."/>
            <person name="Klaenhammer T.R."/>
            <person name="Caufield P.W."/>
            <person name="Cui Y."/>
            <person name="Zhang H."/>
            <person name="O'Toole P.W."/>
        </authorList>
    </citation>
    <scope>NUCLEOTIDE SEQUENCE [LARGE SCALE GENOMIC DNA]</scope>
    <source>
        <strain evidence="2 3">DSM 15814</strain>
    </source>
</reference>
<dbReference type="Proteomes" id="UP000051999">
    <property type="component" value="Unassembled WGS sequence"/>
</dbReference>
<keyword evidence="3" id="KW-1185">Reference proteome</keyword>
<keyword evidence="1" id="KW-1133">Transmembrane helix</keyword>
<organism evidence="2 3">
    <name type="scientific">Furfurilactobacillus rossiae DSM 15814</name>
    <dbReference type="NCBI Taxonomy" id="1114972"/>
    <lineage>
        <taxon>Bacteria</taxon>
        <taxon>Bacillati</taxon>
        <taxon>Bacillota</taxon>
        <taxon>Bacilli</taxon>
        <taxon>Lactobacillales</taxon>
        <taxon>Lactobacillaceae</taxon>
        <taxon>Furfurilactobacillus</taxon>
    </lineage>
</organism>
<feature type="transmembrane region" description="Helical" evidence="1">
    <location>
        <begin position="138"/>
        <end position="164"/>
    </location>
</feature>
<name>A0A0R1RBM6_9LACO</name>
<dbReference type="EMBL" id="AZFF01000009">
    <property type="protein sequence ID" value="KRL54311.1"/>
    <property type="molecule type" value="Genomic_DNA"/>
</dbReference>
<protein>
    <submittedName>
        <fullName evidence="2">Uncharacterized protein</fullName>
    </submittedName>
</protein>
<evidence type="ECO:0000313" key="3">
    <source>
        <dbReference type="Proteomes" id="UP000051999"/>
    </source>
</evidence>
<dbReference type="PATRIC" id="fig|1114972.6.peg.2714"/>
<feature type="transmembrane region" description="Helical" evidence="1">
    <location>
        <begin position="185"/>
        <end position="203"/>
    </location>
</feature>
<sequence>MNRKKASEYFELIRGRKPTESELKNLLNKENETNSSVESNHSERIKKMRITKVSGVFQITLLVLTVLSIPLWILKPTYYYPWMIIDGTLGILSFVFTIYFSHKLKILELSRVGQAWSMVSDLLIVLVVSIGILGNASIYLYASLIGVYMFVLPMLCIGTVLTFLQHPKKYAISVKYARKIKGFSIIFFLLFIFLCIINVVRLIHLSKSEYLSLDLLIKFFIISGLVIIVALLIVALIKVNRYHPMNYIVLDLVFFLVFSGVSIYGIVLQNTYNDALNKIHEINTEIVEDKKTESLYFDGQYKLIVDKDSGPSDRARTIGNRIAEQQRNRIEKTFGSQIDNLGVTSQTTQLKEDDLDRVVRRDYLIKLNKRRADLSNYEFEIELFSKKLEKFQTTNDEQPLSNFFDLNTALKIINSKNYTGQITTNELETDGFLN</sequence>
<keyword evidence="1" id="KW-0812">Transmembrane</keyword>
<comment type="caution">
    <text evidence="2">The sequence shown here is derived from an EMBL/GenBank/DDBJ whole genome shotgun (WGS) entry which is preliminary data.</text>
</comment>
<keyword evidence="1" id="KW-0472">Membrane</keyword>
<feature type="transmembrane region" description="Helical" evidence="1">
    <location>
        <begin position="249"/>
        <end position="268"/>
    </location>
</feature>
<evidence type="ECO:0000313" key="2">
    <source>
        <dbReference type="EMBL" id="KRL54311.1"/>
    </source>
</evidence>
<feature type="transmembrane region" description="Helical" evidence="1">
    <location>
        <begin position="215"/>
        <end position="237"/>
    </location>
</feature>
<feature type="transmembrane region" description="Helical" evidence="1">
    <location>
        <begin position="79"/>
        <end position="100"/>
    </location>
</feature>
<evidence type="ECO:0000256" key="1">
    <source>
        <dbReference type="SAM" id="Phobius"/>
    </source>
</evidence>
<accession>A0A0R1RBM6</accession>
<gene>
    <name evidence="2" type="ORF">FD35_GL002648</name>
</gene>